<reference evidence="1" key="1">
    <citation type="submission" date="2022-08" db="EMBL/GenBank/DDBJ databases">
        <title>Draft genome sequence of Lysinibacillus sp. strain KH24.</title>
        <authorList>
            <person name="Kanbe H."/>
            <person name="Itoh H."/>
        </authorList>
    </citation>
    <scope>NUCLEOTIDE SEQUENCE</scope>
    <source>
        <strain evidence="1">KH24</strain>
    </source>
</reference>
<gene>
    <name evidence="1" type="ORF">LYSBPC_15540</name>
</gene>
<protein>
    <recommendedName>
        <fullName evidence="3">Group-specific protein</fullName>
    </recommendedName>
</protein>
<evidence type="ECO:0000313" key="1">
    <source>
        <dbReference type="EMBL" id="GLC88427.1"/>
    </source>
</evidence>
<name>A0ABQ5NJF1_9BACI</name>
<dbReference type="RefSeq" id="WP_264988193.1">
    <property type="nucleotide sequence ID" value="NZ_BRZA01000002.1"/>
</dbReference>
<comment type="caution">
    <text evidence="1">The sequence shown here is derived from an EMBL/GenBank/DDBJ whole genome shotgun (WGS) entry which is preliminary data.</text>
</comment>
<dbReference type="EMBL" id="BRZA01000002">
    <property type="protein sequence ID" value="GLC88427.1"/>
    <property type="molecule type" value="Genomic_DNA"/>
</dbReference>
<sequence length="202" mass="23585">MLDVNEFENDHFILRVDSPYSLNYLIFVQNVFLNNRDGSHHFPSVDSSKWNLLQHDDFQAKFKSIWDEVVRKNTQSPHYDYNGVLESDAPLYRQLFEGNVKGDYGFSESIRLFQSWWGSIFFGKGAVEMVYVAEGSEIYDELAIAIKSKNLMIPNNQLTIMLLYDKQTIVAQNITPYHYLLPMEELFLNKNNIVMNILNNLP</sequence>
<evidence type="ECO:0008006" key="3">
    <source>
        <dbReference type="Google" id="ProtNLM"/>
    </source>
</evidence>
<dbReference type="Proteomes" id="UP001065593">
    <property type="component" value="Unassembled WGS sequence"/>
</dbReference>
<proteinExistence type="predicted"/>
<keyword evidence="2" id="KW-1185">Reference proteome</keyword>
<evidence type="ECO:0000313" key="2">
    <source>
        <dbReference type="Proteomes" id="UP001065593"/>
    </source>
</evidence>
<organism evidence="1 2">
    <name type="scientific">Lysinibacillus piscis</name>
    <dbReference type="NCBI Taxonomy" id="2518931"/>
    <lineage>
        <taxon>Bacteria</taxon>
        <taxon>Bacillati</taxon>
        <taxon>Bacillota</taxon>
        <taxon>Bacilli</taxon>
        <taxon>Bacillales</taxon>
        <taxon>Bacillaceae</taxon>
        <taxon>Lysinibacillus</taxon>
    </lineage>
</organism>
<accession>A0ABQ5NJF1</accession>